<proteinExistence type="predicted"/>
<dbReference type="PANTHER" id="PTHR30273">
    <property type="entry name" value="PERIPLASMIC SIGNAL SENSOR AND SIGMA FACTOR ACTIVATOR FECR-RELATED"/>
    <property type="match status" value="1"/>
</dbReference>
<keyword evidence="5" id="KW-1185">Reference proteome</keyword>
<evidence type="ECO:0000313" key="5">
    <source>
        <dbReference type="Proteomes" id="UP000461730"/>
    </source>
</evidence>
<evidence type="ECO:0000256" key="1">
    <source>
        <dbReference type="SAM" id="Phobius"/>
    </source>
</evidence>
<dbReference type="Gene3D" id="3.55.50.30">
    <property type="match status" value="1"/>
</dbReference>
<dbReference type="PANTHER" id="PTHR30273:SF2">
    <property type="entry name" value="PROTEIN FECR"/>
    <property type="match status" value="1"/>
</dbReference>
<organism evidence="4 5">
    <name type="scientific">Chitinophaga tropicalis</name>
    <dbReference type="NCBI Taxonomy" id="2683588"/>
    <lineage>
        <taxon>Bacteria</taxon>
        <taxon>Pseudomonadati</taxon>
        <taxon>Bacteroidota</taxon>
        <taxon>Chitinophagia</taxon>
        <taxon>Chitinophagales</taxon>
        <taxon>Chitinophagaceae</taxon>
        <taxon>Chitinophaga</taxon>
    </lineage>
</organism>
<dbReference type="InterPro" id="IPR006860">
    <property type="entry name" value="FecR"/>
</dbReference>
<evidence type="ECO:0000259" key="2">
    <source>
        <dbReference type="Pfam" id="PF04773"/>
    </source>
</evidence>
<feature type="domain" description="FecR protein" evidence="2">
    <location>
        <begin position="187"/>
        <end position="281"/>
    </location>
</feature>
<protein>
    <submittedName>
        <fullName evidence="4">DUF4974 domain-containing protein</fullName>
    </submittedName>
</protein>
<name>A0A7K1U864_9BACT</name>
<accession>A0A7K1U864</accession>
<comment type="caution">
    <text evidence="4">The sequence shown here is derived from an EMBL/GenBank/DDBJ whole genome shotgun (WGS) entry which is preliminary data.</text>
</comment>
<dbReference type="Gene3D" id="2.60.120.1440">
    <property type="match status" value="1"/>
</dbReference>
<dbReference type="Proteomes" id="UP000461730">
    <property type="component" value="Unassembled WGS sequence"/>
</dbReference>
<evidence type="ECO:0000313" key="4">
    <source>
        <dbReference type="EMBL" id="MVT10478.1"/>
    </source>
</evidence>
<sequence>MQDRLSYLVNKALQHSATDAELQELSDLLRADESGVISRQIEELLRKDLVPVEEPYNTAYWDNIASRILAADHPQDTPVVPIRRRWGWAVAAGIALLLMSGSAWWLVNKRSPAPAALTKQQPEKDILPGGNKATLTLADGTEIPLDSAVSNSLAQQGNTTISKPGNGQLAYTLQNGKLQNGPQQYNTLRTPQGGQFQLQLPDGSKVWLNASSSLRYPTAFSNTRKVELTGEAYFEIAPDAGRPFSVSVDGMEVQVLGTAFNVMAYNDEDAIKTTLLQGAVKVNSKRLYPGQGASLNRQNGQMSVLDDVNTDEVLAWKNGYIQFEGNDIRSVMRLIARWYDVEVVYKGTVAAHFRGTVPSNVPVSRVLKMLEMTGEVHFEIKGKQIIVSP</sequence>
<feature type="transmembrane region" description="Helical" evidence="1">
    <location>
        <begin position="86"/>
        <end position="107"/>
    </location>
</feature>
<keyword evidence="1" id="KW-0812">Transmembrane</keyword>
<dbReference type="Pfam" id="PF04773">
    <property type="entry name" value="FecR"/>
    <property type="match status" value="1"/>
</dbReference>
<gene>
    <name evidence="4" type="ORF">GO493_19555</name>
</gene>
<dbReference type="EMBL" id="WRXN01000009">
    <property type="protein sequence ID" value="MVT10478.1"/>
    <property type="molecule type" value="Genomic_DNA"/>
</dbReference>
<feature type="domain" description="Protein FecR C-terminal" evidence="3">
    <location>
        <begin position="321"/>
        <end position="387"/>
    </location>
</feature>
<dbReference type="RefSeq" id="WP_198315772.1">
    <property type="nucleotide sequence ID" value="NZ_WRXN01000009.1"/>
</dbReference>
<dbReference type="AlphaFoldDB" id="A0A7K1U864"/>
<keyword evidence="1" id="KW-0472">Membrane</keyword>
<reference evidence="4 5" key="1">
    <citation type="submission" date="2019-12" db="EMBL/GenBank/DDBJ databases">
        <title>Chitinophaga sp. strain ysch24 (GDMCC 1.1355), whole genome shotgun sequence.</title>
        <authorList>
            <person name="Zhang X."/>
        </authorList>
    </citation>
    <scope>NUCLEOTIDE SEQUENCE [LARGE SCALE GENOMIC DNA]</scope>
    <source>
        <strain evidence="5">ysch24</strain>
    </source>
</reference>
<dbReference type="GO" id="GO:0016989">
    <property type="term" value="F:sigma factor antagonist activity"/>
    <property type="evidence" value="ECO:0007669"/>
    <property type="project" value="TreeGrafter"/>
</dbReference>
<keyword evidence="1" id="KW-1133">Transmembrane helix</keyword>
<dbReference type="Pfam" id="PF16344">
    <property type="entry name" value="FecR_C"/>
    <property type="match status" value="1"/>
</dbReference>
<dbReference type="InterPro" id="IPR012373">
    <property type="entry name" value="Ferrdict_sens_TM"/>
</dbReference>
<evidence type="ECO:0000259" key="3">
    <source>
        <dbReference type="Pfam" id="PF16344"/>
    </source>
</evidence>
<dbReference type="InterPro" id="IPR032508">
    <property type="entry name" value="FecR_C"/>
</dbReference>